<dbReference type="InterPro" id="IPR051122">
    <property type="entry name" value="SDR_DHRS6-like"/>
</dbReference>
<dbReference type="InterPro" id="IPR057326">
    <property type="entry name" value="KR_dom"/>
</dbReference>
<proteinExistence type="inferred from homology"/>
<comment type="similarity">
    <text evidence="1">Belongs to the short-chain dehydrogenases/reductases (SDR) family.</text>
</comment>
<dbReference type="Proteomes" id="UP000663792">
    <property type="component" value="Unassembled WGS sequence"/>
</dbReference>
<dbReference type="InterPro" id="IPR020904">
    <property type="entry name" value="Sc_DH/Rdtase_CS"/>
</dbReference>
<keyword evidence="2" id="KW-0560">Oxidoreductase</keyword>
<sequence length="238" mass="24404">MSFLVAAGPGAITEREKSMENVVVVVGGAGGIGAACAQEFRDQGRTVVLVDRALGHDASDPDSVRRALQDVPSVTALVHAAGSVGSGGIDGLDLVQWRRVLDDNLTSAAVVSQQVLPRMPRGGSVVLFSSVNGRHGGNRLSGPAYAAAKAAIIGLTRHLAKDQGPRGVRVNALAPGPVSTPMLHRLSETEIDRLRAAMPLGELTTPEEVAGTVAFLCSPAAASITGTVIDMNGGSWMG</sequence>
<protein>
    <submittedName>
        <fullName evidence="4">SDR family oxidoreductase</fullName>
    </submittedName>
</protein>
<evidence type="ECO:0000259" key="3">
    <source>
        <dbReference type="SMART" id="SM00822"/>
    </source>
</evidence>
<dbReference type="PANTHER" id="PTHR43477:SF1">
    <property type="entry name" value="DIHYDROANTICAPSIN 7-DEHYDROGENASE"/>
    <property type="match status" value="1"/>
</dbReference>
<dbReference type="SMART" id="SM00822">
    <property type="entry name" value="PKS_KR"/>
    <property type="match status" value="1"/>
</dbReference>
<comment type="caution">
    <text evidence="4">The sequence shown here is derived from an EMBL/GenBank/DDBJ whole genome shotgun (WGS) entry which is preliminary data.</text>
</comment>
<dbReference type="SUPFAM" id="SSF51735">
    <property type="entry name" value="NAD(P)-binding Rossmann-fold domains"/>
    <property type="match status" value="1"/>
</dbReference>
<dbReference type="PANTHER" id="PTHR43477">
    <property type="entry name" value="DIHYDROANTICAPSIN 7-DEHYDROGENASE"/>
    <property type="match status" value="1"/>
</dbReference>
<dbReference type="InterPro" id="IPR002347">
    <property type="entry name" value="SDR_fam"/>
</dbReference>
<evidence type="ECO:0000256" key="1">
    <source>
        <dbReference type="ARBA" id="ARBA00006484"/>
    </source>
</evidence>
<dbReference type="RefSeq" id="WP_205259452.1">
    <property type="nucleotide sequence ID" value="NZ_JAERWK010000006.1"/>
</dbReference>
<dbReference type="GO" id="GO:0016491">
    <property type="term" value="F:oxidoreductase activity"/>
    <property type="evidence" value="ECO:0007669"/>
    <property type="project" value="UniProtKB-KW"/>
</dbReference>
<evidence type="ECO:0000256" key="2">
    <source>
        <dbReference type="ARBA" id="ARBA00023002"/>
    </source>
</evidence>
<dbReference type="Pfam" id="PF13561">
    <property type="entry name" value="adh_short_C2"/>
    <property type="match status" value="1"/>
</dbReference>
<dbReference type="Gene3D" id="3.40.50.720">
    <property type="entry name" value="NAD(P)-binding Rossmann-like Domain"/>
    <property type="match status" value="1"/>
</dbReference>
<dbReference type="AlphaFoldDB" id="A0A938YE30"/>
<accession>A0A938YE30</accession>
<feature type="domain" description="Ketoreductase" evidence="3">
    <location>
        <begin position="21"/>
        <end position="176"/>
    </location>
</feature>
<reference evidence="4" key="1">
    <citation type="submission" date="2021-01" db="EMBL/GenBank/DDBJ databases">
        <title>YIM 132084 draft genome.</title>
        <authorList>
            <person name="An D."/>
        </authorList>
    </citation>
    <scope>NUCLEOTIDE SEQUENCE</scope>
    <source>
        <strain evidence="4">YIM 132084</strain>
    </source>
</reference>
<keyword evidence="5" id="KW-1185">Reference proteome</keyword>
<dbReference type="EMBL" id="JAERWK010000006">
    <property type="protein sequence ID" value="MBM9466484.1"/>
    <property type="molecule type" value="Genomic_DNA"/>
</dbReference>
<dbReference type="PRINTS" id="PR00080">
    <property type="entry name" value="SDRFAMILY"/>
</dbReference>
<dbReference type="InterPro" id="IPR036291">
    <property type="entry name" value="NAD(P)-bd_dom_sf"/>
</dbReference>
<dbReference type="PROSITE" id="PS00061">
    <property type="entry name" value="ADH_SHORT"/>
    <property type="match status" value="1"/>
</dbReference>
<organism evidence="4 5">
    <name type="scientific">Nakamurella leprariae</name>
    <dbReference type="NCBI Taxonomy" id="2803911"/>
    <lineage>
        <taxon>Bacteria</taxon>
        <taxon>Bacillati</taxon>
        <taxon>Actinomycetota</taxon>
        <taxon>Actinomycetes</taxon>
        <taxon>Nakamurellales</taxon>
        <taxon>Nakamurellaceae</taxon>
        <taxon>Nakamurella</taxon>
    </lineage>
</organism>
<name>A0A938YE30_9ACTN</name>
<dbReference type="CDD" id="cd05233">
    <property type="entry name" value="SDR_c"/>
    <property type="match status" value="1"/>
</dbReference>
<evidence type="ECO:0000313" key="4">
    <source>
        <dbReference type="EMBL" id="MBM9466484.1"/>
    </source>
</evidence>
<evidence type="ECO:0000313" key="5">
    <source>
        <dbReference type="Proteomes" id="UP000663792"/>
    </source>
</evidence>
<dbReference type="PRINTS" id="PR00081">
    <property type="entry name" value="GDHRDH"/>
</dbReference>
<gene>
    <name evidence="4" type="ORF">JL106_04210</name>
</gene>